<reference evidence="8" key="1">
    <citation type="submission" date="2022-05" db="EMBL/GenBank/DDBJ databases">
        <authorList>
            <person name="Pankratov T."/>
        </authorList>
    </citation>
    <scope>NUCLEOTIDE SEQUENCE</scope>
    <source>
        <strain evidence="8">BP6-180914</strain>
    </source>
</reference>
<dbReference type="PANTHER" id="PTHR35330:SF1">
    <property type="entry name" value="SIROHEME BIOSYNTHESIS PROTEIN MET8"/>
    <property type="match status" value="1"/>
</dbReference>
<dbReference type="InterPro" id="IPR036291">
    <property type="entry name" value="NAD(P)-bd_dom_sf"/>
</dbReference>
<dbReference type="InterPro" id="IPR035996">
    <property type="entry name" value="4pyrrol_Methylase_sf"/>
</dbReference>
<dbReference type="EMBL" id="JAMOIM010000001">
    <property type="protein sequence ID" value="MCW6506535.1"/>
    <property type="molecule type" value="Genomic_DNA"/>
</dbReference>
<dbReference type="Gene3D" id="3.40.1010.10">
    <property type="entry name" value="Cobalt-precorrin-4 Transmethylase, Domain 1"/>
    <property type="match status" value="1"/>
</dbReference>
<dbReference type="Gene3D" id="3.40.50.720">
    <property type="entry name" value="NAD(P)-binding Rossmann-like Domain"/>
    <property type="match status" value="1"/>
</dbReference>
<keyword evidence="8" id="KW-0489">Methyltransferase</keyword>
<keyword evidence="3" id="KW-0560">Oxidoreductase</keyword>
<dbReference type="GO" id="GO:0043115">
    <property type="term" value="F:precorrin-2 dehydrogenase activity"/>
    <property type="evidence" value="ECO:0007669"/>
    <property type="project" value="UniProtKB-EC"/>
</dbReference>
<dbReference type="GO" id="GO:0008168">
    <property type="term" value="F:methyltransferase activity"/>
    <property type="evidence" value="ECO:0007669"/>
    <property type="project" value="UniProtKB-KW"/>
</dbReference>
<dbReference type="RefSeq" id="WP_282582895.1">
    <property type="nucleotide sequence ID" value="NZ_JAMOIM010000001.1"/>
</dbReference>
<dbReference type="InterPro" id="IPR028161">
    <property type="entry name" value="Met8-like"/>
</dbReference>
<comment type="catalytic activity">
    <reaction evidence="6">
        <text>precorrin-2 + NAD(+) = sirohydrochlorin + NADH + 2 H(+)</text>
        <dbReference type="Rhea" id="RHEA:15613"/>
        <dbReference type="ChEBI" id="CHEBI:15378"/>
        <dbReference type="ChEBI" id="CHEBI:57540"/>
        <dbReference type="ChEBI" id="CHEBI:57945"/>
        <dbReference type="ChEBI" id="CHEBI:58351"/>
        <dbReference type="ChEBI" id="CHEBI:58827"/>
        <dbReference type="EC" id="1.3.1.76"/>
    </reaction>
</comment>
<dbReference type="Proteomes" id="UP001165667">
    <property type="component" value="Unassembled WGS sequence"/>
</dbReference>
<feature type="domain" description="Tetrapyrrole methylase" evidence="7">
    <location>
        <begin position="232"/>
        <end position="330"/>
    </location>
</feature>
<dbReference type="Gene3D" id="3.30.160.110">
    <property type="entry name" value="Siroheme synthase, domain 2"/>
    <property type="match status" value="1"/>
</dbReference>
<dbReference type="InterPro" id="IPR006367">
    <property type="entry name" value="Sirohaem_synthase_N"/>
</dbReference>
<evidence type="ECO:0000256" key="3">
    <source>
        <dbReference type="ARBA" id="ARBA00023002"/>
    </source>
</evidence>
<dbReference type="SUPFAM" id="SSF75615">
    <property type="entry name" value="Siroheme synthase middle domains-like"/>
    <property type="match status" value="1"/>
</dbReference>
<keyword evidence="8" id="KW-0808">Transferase</keyword>
<comment type="pathway">
    <text evidence="1">Porphyrin-containing compound metabolism; siroheme biosynthesis; sirohydrochlorin from precorrin-2: step 1/1.</text>
</comment>
<accession>A0AA41YX99</accession>
<dbReference type="SUPFAM" id="SSF51735">
    <property type="entry name" value="NAD(P)-binding Rossmann-fold domains"/>
    <property type="match status" value="1"/>
</dbReference>
<dbReference type="GO" id="GO:0004325">
    <property type="term" value="F:ferrochelatase activity"/>
    <property type="evidence" value="ECO:0007669"/>
    <property type="project" value="InterPro"/>
</dbReference>
<keyword evidence="9" id="KW-1185">Reference proteome</keyword>
<dbReference type="AlphaFoldDB" id="A0AA41YX99"/>
<sequence>MSASITPPVGLERLPTLPIFFKLAGRRVVIAGGTEPAVWKAEVLAAAGALVDVVAEQPCDGLEALAEELGPKSLRLIRRSWQAADLEGAALAIGAIEEEGEAERFRQAAGAKGVPVNIIDKPAYCEFQFGTIIARSPVVIAITTDGAAPVFGQALRARIEAILPSGLRAWAQAAKDWRPLVAERNWDFRRRRRFWEVFTDRVFQSEDRAPTAADLTACFAETDDDRDQLEGRITLVGAGPGDVGSLTFAATRALQSADLVIYDADVPSETVNLTRREARKIAVPESETEAAAFLLDEVQKGRRIVWLGTGDPDNCAHWDRRAAELERNEAPCSRLSGLGRCPRCSGRCRM</sequence>
<dbReference type="PANTHER" id="PTHR35330">
    <property type="entry name" value="SIROHEME BIOSYNTHESIS PROTEIN MET8"/>
    <property type="match status" value="1"/>
</dbReference>
<gene>
    <name evidence="8" type="ORF">M8523_00685</name>
</gene>
<keyword evidence="4" id="KW-0520">NAD</keyword>
<evidence type="ECO:0000256" key="4">
    <source>
        <dbReference type="ARBA" id="ARBA00023027"/>
    </source>
</evidence>
<dbReference type="Pfam" id="PF13241">
    <property type="entry name" value="NAD_binding_7"/>
    <property type="match status" value="1"/>
</dbReference>
<evidence type="ECO:0000256" key="5">
    <source>
        <dbReference type="ARBA" id="ARBA00023244"/>
    </source>
</evidence>
<evidence type="ECO:0000259" key="7">
    <source>
        <dbReference type="Pfam" id="PF00590"/>
    </source>
</evidence>
<evidence type="ECO:0000313" key="9">
    <source>
        <dbReference type="Proteomes" id="UP001165667"/>
    </source>
</evidence>
<organism evidence="8 9">
    <name type="scientific">Lichenifustis flavocetrariae</name>
    <dbReference type="NCBI Taxonomy" id="2949735"/>
    <lineage>
        <taxon>Bacteria</taxon>
        <taxon>Pseudomonadati</taxon>
        <taxon>Pseudomonadota</taxon>
        <taxon>Alphaproteobacteria</taxon>
        <taxon>Hyphomicrobiales</taxon>
        <taxon>Lichenihabitantaceae</taxon>
        <taxon>Lichenifustis</taxon>
    </lineage>
</organism>
<evidence type="ECO:0000256" key="6">
    <source>
        <dbReference type="ARBA" id="ARBA00047561"/>
    </source>
</evidence>
<protein>
    <recommendedName>
        <fullName evidence="2">precorrin-2 dehydrogenase</fullName>
        <ecNumber evidence="2">1.3.1.76</ecNumber>
    </recommendedName>
</protein>
<dbReference type="EC" id="1.3.1.76" evidence="2"/>
<dbReference type="SUPFAM" id="SSF53790">
    <property type="entry name" value="Tetrapyrrole methylase"/>
    <property type="match status" value="1"/>
</dbReference>
<evidence type="ECO:0000256" key="2">
    <source>
        <dbReference type="ARBA" id="ARBA00012400"/>
    </source>
</evidence>
<dbReference type="GO" id="GO:0019354">
    <property type="term" value="P:siroheme biosynthetic process"/>
    <property type="evidence" value="ECO:0007669"/>
    <property type="project" value="InterPro"/>
</dbReference>
<comment type="caution">
    <text evidence="8">The sequence shown here is derived from an EMBL/GenBank/DDBJ whole genome shotgun (WGS) entry which is preliminary data.</text>
</comment>
<dbReference type="Pfam" id="PF00590">
    <property type="entry name" value="TP_methylase"/>
    <property type="match status" value="1"/>
</dbReference>
<dbReference type="GO" id="GO:0032259">
    <property type="term" value="P:methylation"/>
    <property type="evidence" value="ECO:0007669"/>
    <property type="project" value="UniProtKB-KW"/>
</dbReference>
<dbReference type="InterPro" id="IPR000878">
    <property type="entry name" value="4pyrrol_Mease"/>
</dbReference>
<proteinExistence type="predicted"/>
<keyword evidence="5" id="KW-0627">Porphyrin biosynthesis</keyword>
<name>A0AA41YX99_9HYPH</name>
<evidence type="ECO:0000256" key="1">
    <source>
        <dbReference type="ARBA" id="ARBA00005010"/>
    </source>
</evidence>
<dbReference type="InterPro" id="IPR014777">
    <property type="entry name" value="4pyrrole_Mease_sub1"/>
</dbReference>
<evidence type="ECO:0000313" key="8">
    <source>
        <dbReference type="EMBL" id="MCW6506535.1"/>
    </source>
</evidence>
<dbReference type="NCBIfam" id="TIGR01470">
    <property type="entry name" value="cysG_Nterm"/>
    <property type="match status" value="1"/>
</dbReference>